<gene>
    <name evidence="1" type="ORF">GDO78_008208</name>
</gene>
<evidence type="ECO:0000313" key="2">
    <source>
        <dbReference type="Proteomes" id="UP000770717"/>
    </source>
</evidence>
<reference evidence="1" key="1">
    <citation type="thesis" date="2020" institute="ProQuest LLC" country="789 East Eisenhower Parkway, Ann Arbor, MI, USA">
        <title>Comparative Genomics and Chromosome Evolution.</title>
        <authorList>
            <person name="Mudd A.B."/>
        </authorList>
    </citation>
    <scope>NUCLEOTIDE SEQUENCE</scope>
    <source>
        <strain evidence="1">HN-11 Male</strain>
        <tissue evidence="1">Kidney and liver</tissue>
    </source>
</reference>
<sequence length="95" mass="10645">MPCALVVLGPIWVLLGIARTDWYLCSFLFSSWISSSFSDKRFSRSLILSSFSMRILAKSSSRSLIVLAKLSSSHTIPGHKKKKKEEAFLEGACCW</sequence>
<organism evidence="1 2">
    <name type="scientific">Eleutherodactylus coqui</name>
    <name type="common">Puerto Rican coqui</name>
    <dbReference type="NCBI Taxonomy" id="57060"/>
    <lineage>
        <taxon>Eukaryota</taxon>
        <taxon>Metazoa</taxon>
        <taxon>Chordata</taxon>
        <taxon>Craniata</taxon>
        <taxon>Vertebrata</taxon>
        <taxon>Euteleostomi</taxon>
        <taxon>Amphibia</taxon>
        <taxon>Batrachia</taxon>
        <taxon>Anura</taxon>
        <taxon>Neobatrachia</taxon>
        <taxon>Hyloidea</taxon>
        <taxon>Eleutherodactylidae</taxon>
        <taxon>Eleutherodactylinae</taxon>
        <taxon>Eleutherodactylus</taxon>
        <taxon>Eleutherodactylus</taxon>
    </lineage>
</organism>
<keyword evidence="2" id="KW-1185">Reference proteome</keyword>
<dbReference type="AlphaFoldDB" id="A0A8J6FBH3"/>
<evidence type="ECO:0000313" key="1">
    <source>
        <dbReference type="EMBL" id="KAG9484982.1"/>
    </source>
</evidence>
<dbReference type="Proteomes" id="UP000770717">
    <property type="component" value="Unassembled WGS sequence"/>
</dbReference>
<name>A0A8J6FBH3_ELECQ</name>
<dbReference type="EMBL" id="WNTK01000004">
    <property type="protein sequence ID" value="KAG9484982.1"/>
    <property type="molecule type" value="Genomic_DNA"/>
</dbReference>
<accession>A0A8J6FBH3</accession>
<comment type="caution">
    <text evidence="1">The sequence shown here is derived from an EMBL/GenBank/DDBJ whole genome shotgun (WGS) entry which is preliminary data.</text>
</comment>
<proteinExistence type="predicted"/>
<protein>
    <submittedName>
        <fullName evidence="1">Uncharacterized protein</fullName>
    </submittedName>
</protein>